<name>A0AAD6CR41_9EURO</name>
<dbReference type="SUPFAM" id="SSF51905">
    <property type="entry name" value="FAD/NAD(P)-binding domain"/>
    <property type="match status" value="1"/>
</dbReference>
<dbReference type="PANTHER" id="PTHR43004:SF19">
    <property type="entry name" value="BINDING MONOOXYGENASE, PUTATIVE (JCVI)-RELATED"/>
    <property type="match status" value="1"/>
</dbReference>
<dbReference type="EMBL" id="JAQIZZ010000007">
    <property type="protein sequence ID" value="KAJ5533517.1"/>
    <property type="molecule type" value="Genomic_DNA"/>
</dbReference>
<organism evidence="6 7">
    <name type="scientific">Penicillium frequentans</name>
    <dbReference type="NCBI Taxonomy" id="3151616"/>
    <lineage>
        <taxon>Eukaryota</taxon>
        <taxon>Fungi</taxon>
        <taxon>Dikarya</taxon>
        <taxon>Ascomycota</taxon>
        <taxon>Pezizomycotina</taxon>
        <taxon>Eurotiomycetes</taxon>
        <taxon>Eurotiomycetidae</taxon>
        <taxon>Eurotiales</taxon>
        <taxon>Aspergillaceae</taxon>
        <taxon>Penicillium</taxon>
    </lineage>
</organism>
<proteinExistence type="predicted"/>
<evidence type="ECO:0000313" key="6">
    <source>
        <dbReference type="EMBL" id="KAJ5533517.1"/>
    </source>
</evidence>
<dbReference type="GO" id="GO:0071949">
    <property type="term" value="F:FAD binding"/>
    <property type="evidence" value="ECO:0007669"/>
    <property type="project" value="InterPro"/>
</dbReference>
<dbReference type="InterPro" id="IPR036188">
    <property type="entry name" value="FAD/NAD-bd_sf"/>
</dbReference>
<dbReference type="GO" id="GO:0016709">
    <property type="term" value="F:oxidoreductase activity, acting on paired donors, with incorporation or reduction of molecular oxygen, NAD(P)H as one donor, and incorporation of one atom of oxygen"/>
    <property type="evidence" value="ECO:0007669"/>
    <property type="project" value="UniProtKB-ARBA"/>
</dbReference>
<keyword evidence="2" id="KW-0285">Flavoprotein</keyword>
<dbReference type="Proteomes" id="UP001220324">
    <property type="component" value="Unassembled WGS sequence"/>
</dbReference>
<accession>A0AAD6CR41</accession>
<evidence type="ECO:0000313" key="7">
    <source>
        <dbReference type="Proteomes" id="UP001220324"/>
    </source>
</evidence>
<keyword evidence="6" id="KW-0503">Monooxygenase</keyword>
<dbReference type="Pfam" id="PF21274">
    <property type="entry name" value="Rng_hyd_C"/>
    <property type="match status" value="1"/>
</dbReference>
<sequence>MSSTSSIPIYDIIISGAGPVGLLLATELKLQAPDARVLILERRISPDTAIKAAGINTASLEMLERRGLLPAIQSTRASLNAGKNKGTREWKLPFPRSVGHFGGIPVPAGPVDKEDALLRGRGSMGVDLERVLYQRGQELGVEVWRDVEVTGLKADESGVTMEIEGEGTKGTCGVRGHWLVGCDGGHSLVRRLAGFDFLGTDPKITGRAAVVEIEGAEHLGEGWQCTPQGVYVYTNAQGLGQVRTIEFDGPPADKYAPVTAEEMEDSLRRVTGSEGIHISKVRGGTRFSDNARQTSAYRRGKVFLCGDAAHVHAPFSGQGLNLGLGDAVNLGWKLGAVVQGWGTDDLLDTYTSERHPIGVRVLDWTRAQTAVMRGDPDGSALRGVVSDFLGTKDGATHYVKQISGLWQHYDLGDGHPLVGMTMPNIQLHDGTRLADHAHEGHSLLVDLGGNNSTADLVKRYSGRLKLVRERSKIAGIECLLVRPDGFVAWAAGNGVFDIREVEAALIRWLGSDNHHQHP</sequence>
<dbReference type="Gene3D" id="3.30.70.2450">
    <property type="match status" value="1"/>
</dbReference>
<gene>
    <name evidence="6" type="ORF">N7494_010069</name>
</gene>
<evidence type="ECO:0000256" key="2">
    <source>
        <dbReference type="ARBA" id="ARBA00022630"/>
    </source>
</evidence>
<evidence type="ECO:0000256" key="1">
    <source>
        <dbReference type="ARBA" id="ARBA00001974"/>
    </source>
</evidence>
<dbReference type="PRINTS" id="PR00420">
    <property type="entry name" value="RNGMNOXGNASE"/>
</dbReference>
<comment type="caution">
    <text evidence="6">The sequence shown here is derived from an EMBL/GenBank/DDBJ whole genome shotgun (WGS) entry which is preliminary data.</text>
</comment>
<evidence type="ECO:0000259" key="5">
    <source>
        <dbReference type="Pfam" id="PF01494"/>
    </source>
</evidence>
<dbReference type="Pfam" id="PF01494">
    <property type="entry name" value="FAD_binding_3"/>
    <property type="match status" value="1"/>
</dbReference>
<keyword evidence="7" id="KW-1185">Reference proteome</keyword>
<keyword evidence="4" id="KW-0560">Oxidoreductase</keyword>
<feature type="domain" description="FAD-binding" evidence="5">
    <location>
        <begin position="11"/>
        <end position="365"/>
    </location>
</feature>
<dbReference type="InterPro" id="IPR002938">
    <property type="entry name" value="FAD-bd"/>
</dbReference>
<protein>
    <submittedName>
        <fullName evidence="6">Monooxygenase</fullName>
    </submittedName>
</protein>
<dbReference type="Gene3D" id="3.50.50.60">
    <property type="entry name" value="FAD/NAD(P)-binding domain"/>
    <property type="match status" value="1"/>
</dbReference>
<keyword evidence="3" id="KW-0274">FAD</keyword>
<evidence type="ECO:0000256" key="3">
    <source>
        <dbReference type="ARBA" id="ARBA00022827"/>
    </source>
</evidence>
<evidence type="ECO:0000256" key="4">
    <source>
        <dbReference type="ARBA" id="ARBA00023002"/>
    </source>
</evidence>
<dbReference type="AlphaFoldDB" id="A0AAD6CR41"/>
<reference evidence="6 7" key="1">
    <citation type="journal article" date="2023" name="IMA Fungus">
        <title>Comparative genomic study of the Penicillium genus elucidates a diverse pangenome and 15 lateral gene transfer events.</title>
        <authorList>
            <person name="Petersen C."/>
            <person name="Sorensen T."/>
            <person name="Nielsen M.R."/>
            <person name="Sondergaard T.E."/>
            <person name="Sorensen J.L."/>
            <person name="Fitzpatrick D.A."/>
            <person name="Frisvad J.C."/>
            <person name="Nielsen K.L."/>
        </authorList>
    </citation>
    <scope>NUCLEOTIDE SEQUENCE [LARGE SCALE GENOMIC DNA]</scope>
    <source>
        <strain evidence="6 7">IBT 35679</strain>
    </source>
</reference>
<dbReference type="Gene3D" id="3.40.30.120">
    <property type="match status" value="1"/>
</dbReference>
<dbReference type="InterPro" id="IPR050641">
    <property type="entry name" value="RIFMO-like"/>
</dbReference>
<comment type="cofactor">
    <cofactor evidence="1">
        <name>FAD</name>
        <dbReference type="ChEBI" id="CHEBI:57692"/>
    </cofactor>
</comment>
<dbReference type="PANTHER" id="PTHR43004">
    <property type="entry name" value="TRK SYSTEM POTASSIUM UPTAKE PROTEIN"/>
    <property type="match status" value="1"/>
</dbReference>